<dbReference type="AlphaFoldDB" id="A0AAU9LM19"/>
<evidence type="ECO:0000313" key="1">
    <source>
        <dbReference type="EMBL" id="CAH1414314.1"/>
    </source>
</evidence>
<organism evidence="1 2">
    <name type="scientific">Lactuca virosa</name>
    <dbReference type="NCBI Taxonomy" id="75947"/>
    <lineage>
        <taxon>Eukaryota</taxon>
        <taxon>Viridiplantae</taxon>
        <taxon>Streptophyta</taxon>
        <taxon>Embryophyta</taxon>
        <taxon>Tracheophyta</taxon>
        <taxon>Spermatophyta</taxon>
        <taxon>Magnoliopsida</taxon>
        <taxon>eudicotyledons</taxon>
        <taxon>Gunneridae</taxon>
        <taxon>Pentapetalae</taxon>
        <taxon>asterids</taxon>
        <taxon>campanulids</taxon>
        <taxon>Asterales</taxon>
        <taxon>Asteraceae</taxon>
        <taxon>Cichorioideae</taxon>
        <taxon>Cichorieae</taxon>
        <taxon>Lactucinae</taxon>
        <taxon>Lactuca</taxon>
    </lineage>
</organism>
<name>A0AAU9LM19_9ASTR</name>
<comment type="caution">
    <text evidence="1">The sequence shown here is derived from an EMBL/GenBank/DDBJ whole genome shotgun (WGS) entry which is preliminary data.</text>
</comment>
<accession>A0AAU9LM19</accession>
<proteinExistence type="predicted"/>
<evidence type="ECO:0000313" key="2">
    <source>
        <dbReference type="Proteomes" id="UP001157418"/>
    </source>
</evidence>
<dbReference type="EMBL" id="CAKMRJ010000001">
    <property type="protein sequence ID" value="CAH1414314.1"/>
    <property type="molecule type" value="Genomic_DNA"/>
</dbReference>
<reference evidence="1 2" key="1">
    <citation type="submission" date="2022-01" db="EMBL/GenBank/DDBJ databases">
        <authorList>
            <person name="Xiong W."/>
            <person name="Schranz E."/>
        </authorList>
    </citation>
    <scope>NUCLEOTIDE SEQUENCE [LARGE SCALE GENOMIC DNA]</scope>
</reference>
<dbReference type="Proteomes" id="UP001157418">
    <property type="component" value="Unassembled WGS sequence"/>
</dbReference>
<sequence length="94" mass="10894">MKPCSMALGSDFEYSFDTVYLVLLVICPSSRVTYILDSLMKPKKNPLDTCYLLKLLDMAFARYEKTHQLQLYGCSLSWRIRESAEWALCNEINV</sequence>
<protein>
    <submittedName>
        <fullName evidence="1">Uncharacterized protein</fullName>
    </submittedName>
</protein>
<gene>
    <name evidence="1" type="ORF">LVIROSA_LOCUS2234</name>
</gene>
<keyword evidence="2" id="KW-1185">Reference proteome</keyword>